<evidence type="ECO:0000256" key="7">
    <source>
        <dbReference type="ARBA" id="ARBA00023224"/>
    </source>
</evidence>
<feature type="transmembrane region" description="Helical" evidence="8">
    <location>
        <begin position="447"/>
        <end position="467"/>
    </location>
</feature>
<dbReference type="GO" id="GO:0030424">
    <property type="term" value="C:axon"/>
    <property type="evidence" value="ECO:0007669"/>
    <property type="project" value="TreeGrafter"/>
</dbReference>
<evidence type="ECO:0000313" key="10">
    <source>
        <dbReference type="Proteomes" id="UP000008711"/>
    </source>
</evidence>
<keyword evidence="10" id="KW-1185">Reference proteome</keyword>
<reference evidence="9 10" key="1">
    <citation type="journal article" date="2007" name="Nature">
        <title>Evolution of genes and genomes on the Drosophila phylogeny.</title>
        <authorList>
            <consortium name="Drosophila 12 Genomes Consortium"/>
            <person name="Clark A.G."/>
            <person name="Eisen M.B."/>
            <person name="Smith D.R."/>
            <person name="Bergman C.M."/>
            <person name="Oliver B."/>
            <person name="Markow T.A."/>
            <person name="Kaufman T.C."/>
            <person name="Kellis M."/>
            <person name="Gelbart W."/>
            <person name="Iyer V.N."/>
            <person name="Pollard D.A."/>
            <person name="Sackton T.B."/>
            <person name="Larracuente A.M."/>
            <person name="Singh N.D."/>
            <person name="Abad J.P."/>
            <person name="Abt D.N."/>
            <person name="Adryan B."/>
            <person name="Aguade M."/>
            <person name="Akashi H."/>
            <person name="Anderson W.W."/>
            <person name="Aquadro C.F."/>
            <person name="Ardell D.H."/>
            <person name="Arguello R."/>
            <person name="Artieri C.G."/>
            <person name="Barbash D.A."/>
            <person name="Barker D."/>
            <person name="Barsanti P."/>
            <person name="Batterham P."/>
            <person name="Batzoglou S."/>
            <person name="Begun D."/>
            <person name="Bhutkar A."/>
            <person name="Blanco E."/>
            <person name="Bosak S.A."/>
            <person name="Bradley R.K."/>
            <person name="Brand A.D."/>
            <person name="Brent M.R."/>
            <person name="Brooks A.N."/>
            <person name="Brown R.H."/>
            <person name="Butlin R.K."/>
            <person name="Caggese C."/>
            <person name="Calvi B.R."/>
            <person name="Bernardo de Carvalho A."/>
            <person name="Caspi A."/>
            <person name="Castrezana S."/>
            <person name="Celniker S.E."/>
            <person name="Chang J.L."/>
            <person name="Chapple C."/>
            <person name="Chatterji S."/>
            <person name="Chinwalla A."/>
            <person name="Civetta A."/>
            <person name="Clifton S.W."/>
            <person name="Comeron J.M."/>
            <person name="Costello J.C."/>
            <person name="Coyne J.A."/>
            <person name="Daub J."/>
            <person name="David R.G."/>
            <person name="Delcher A.L."/>
            <person name="Delehaunty K."/>
            <person name="Do C.B."/>
            <person name="Ebling H."/>
            <person name="Edwards K."/>
            <person name="Eickbush T."/>
            <person name="Evans J.D."/>
            <person name="Filipski A."/>
            <person name="Findeiss S."/>
            <person name="Freyhult E."/>
            <person name="Fulton L."/>
            <person name="Fulton R."/>
            <person name="Garcia A.C."/>
            <person name="Gardiner A."/>
            <person name="Garfield D.A."/>
            <person name="Garvin B.E."/>
            <person name="Gibson G."/>
            <person name="Gilbert D."/>
            <person name="Gnerre S."/>
            <person name="Godfrey J."/>
            <person name="Good R."/>
            <person name="Gotea V."/>
            <person name="Gravely B."/>
            <person name="Greenberg A.J."/>
            <person name="Griffiths-Jones S."/>
            <person name="Gross S."/>
            <person name="Guigo R."/>
            <person name="Gustafson E.A."/>
            <person name="Haerty W."/>
            <person name="Hahn M.W."/>
            <person name="Halligan D.L."/>
            <person name="Halpern A.L."/>
            <person name="Halter G.M."/>
            <person name="Han M.V."/>
            <person name="Heger A."/>
            <person name="Hillier L."/>
            <person name="Hinrichs A.S."/>
            <person name="Holmes I."/>
            <person name="Hoskins R.A."/>
            <person name="Hubisz M.J."/>
            <person name="Hultmark D."/>
            <person name="Huntley M.A."/>
            <person name="Jaffe D.B."/>
            <person name="Jagadeeshan S."/>
            <person name="Jeck W.R."/>
            <person name="Johnson J."/>
            <person name="Jones C.D."/>
            <person name="Jordan W.C."/>
            <person name="Karpen G.H."/>
            <person name="Kataoka E."/>
            <person name="Keightley P.D."/>
            <person name="Kheradpour P."/>
            <person name="Kirkness E.F."/>
            <person name="Koerich L.B."/>
            <person name="Kristiansen K."/>
            <person name="Kudrna D."/>
            <person name="Kulathinal R.J."/>
            <person name="Kumar S."/>
            <person name="Kwok R."/>
            <person name="Lander E."/>
            <person name="Langley C.H."/>
            <person name="Lapoint R."/>
            <person name="Lazzaro B.P."/>
            <person name="Lee S.J."/>
            <person name="Levesque L."/>
            <person name="Li R."/>
            <person name="Lin C.F."/>
            <person name="Lin M.F."/>
            <person name="Lindblad-Toh K."/>
            <person name="Llopart A."/>
            <person name="Long M."/>
            <person name="Low L."/>
            <person name="Lozovsky E."/>
            <person name="Lu J."/>
            <person name="Luo M."/>
            <person name="Machado C.A."/>
            <person name="Makalowski W."/>
            <person name="Marzo M."/>
            <person name="Matsuda M."/>
            <person name="Matzkin L."/>
            <person name="McAllister B."/>
            <person name="McBride C.S."/>
            <person name="McKernan B."/>
            <person name="McKernan K."/>
            <person name="Mendez-Lago M."/>
            <person name="Minx P."/>
            <person name="Mollenhauer M.U."/>
            <person name="Montooth K."/>
            <person name="Mount S.M."/>
            <person name="Mu X."/>
            <person name="Myers E."/>
            <person name="Negre B."/>
            <person name="Newfeld S."/>
            <person name="Nielsen R."/>
            <person name="Noor M.A."/>
            <person name="O'Grady P."/>
            <person name="Pachter L."/>
            <person name="Papaceit M."/>
            <person name="Parisi M.J."/>
            <person name="Parisi M."/>
            <person name="Parts L."/>
            <person name="Pedersen J.S."/>
            <person name="Pesole G."/>
            <person name="Phillippy A.M."/>
            <person name="Ponting C.P."/>
            <person name="Pop M."/>
            <person name="Porcelli D."/>
            <person name="Powell J.R."/>
            <person name="Prohaska S."/>
            <person name="Pruitt K."/>
            <person name="Puig M."/>
            <person name="Quesneville H."/>
            <person name="Ram K.R."/>
            <person name="Rand D."/>
            <person name="Rasmussen M.D."/>
            <person name="Reed L.K."/>
            <person name="Reenan R."/>
            <person name="Reily A."/>
            <person name="Remington K.A."/>
            <person name="Rieger T.T."/>
            <person name="Ritchie M.G."/>
            <person name="Robin C."/>
            <person name="Rogers Y.H."/>
            <person name="Rohde C."/>
            <person name="Rozas J."/>
            <person name="Rubenfield M.J."/>
            <person name="Ruiz A."/>
            <person name="Russo S."/>
            <person name="Salzberg S.L."/>
            <person name="Sanchez-Gracia A."/>
            <person name="Saranga D.J."/>
            <person name="Sato H."/>
            <person name="Schaeffer S.W."/>
            <person name="Schatz M.C."/>
            <person name="Schlenke T."/>
            <person name="Schwartz R."/>
            <person name="Segarra C."/>
            <person name="Singh R.S."/>
            <person name="Sirot L."/>
            <person name="Sirota M."/>
            <person name="Sisneros N.B."/>
            <person name="Smith C.D."/>
            <person name="Smith T.F."/>
            <person name="Spieth J."/>
            <person name="Stage D.E."/>
            <person name="Stark A."/>
            <person name="Stephan W."/>
            <person name="Strausberg R.L."/>
            <person name="Strempel S."/>
            <person name="Sturgill D."/>
            <person name="Sutton G."/>
            <person name="Sutton G.G."/>
            <person name="Tao W."/>
            <person name="Teichmann S."/>
            <person name="Tobari Y.N."/>
            <person name="Tomimura Y."/>
            <person name="Tsolas J.M."/>
            <person name="Valente V.L."/>
            <person name="Venter E."/>
            <person name="Venter J.C."/>
            <person name="Vicario S."/>
            <person name="Vieira F.G."/>
            <person name="Vilella A.J."/>
            <person name="Villasante A."/>
            <person name="Walenz B."/>
            <person name="Wang J."/>
            <person name="Wasserman M."/>
            <person name="Watts T."/>
            <person name="Wilson D."/>
            <person name="Wilson R.K."/>
            <person name="Wing R.A."/>
            <person name="Wolfner M.F."/>
            <person name="Wong A."/>
            <person name="Wong G.K."/>
            <person name="Wu C.I."/>
            <person name="Wu G."/>
            <person name="Yamamoto D."/>
            <person name="Yang H.P."/>
            <person name="Yang S.P."/>
            <person name="Yorke J.A."/>
            <person name="Yoshida K."/>
            <person name="Zdobnov E."/>
            <person name="Zhang P."/>
            <person name="Zhang Y."/>
            <person name="Zimin A.V."/>
            <person name="Baldwin J."/>
            <person name="Abdouelleil A."/>
            <person name="Abdulkadir J."/>
            <person name="Abebe A."/>
            <person name="Abera B."/>
            <person name="Abreu J."/>
            <person name="Acer S.C."/>
            <person name="Aftuck L."/>
            <person name="Alexander A."/>
            <person name="An P."/>
            <person name="Anderson E."/>
            <person name="Anderson S."/>
            <person name="Arachi H."/>
            <person name="Azer M."/>
            <person name="Bachantsang P."/>
            <person name="Barry A."/>
            <person name="Bayul T."/>
            <person name="Berlin A."/>
            <person name="Bessette D."/>
            <person name="Bloom T."/>
            <person name="Blye J."/>
            <person name="Boguslavskiy L."/>
            <person name="Bonnet C."/>
            <person name="Boukhgalter B."/>
            <person name="Bourzgui I."/>
            <person name="Brown A."/>
            <person name="Cahill P."/>
            <person name="Channer S."/>
            <person name="Cheshatsang Y."/>
            <person name="Chuda L."/>
            <person name="Citroen M."/>
            <person name="Collymore A."/>
            <person name="Cooke P."/>
            <person name="Costello M."/>
            <person name="D'Aco K."/>
            <person name="Daza R."/>
            <person name="De Haan G."/>
            <person name="DeGray S."/>
            <person name="DeMaso C."/>
            <person name="Dhargay N."/>
            <person name="Dooley K."/>
            <person name="Dooley E."/>
            <person name="Doricent M."/>
            <person name="Dorje P."/>
            <person name="Dorjee K."/>
            <person name="Dupes A."/>
            <person name="Elong R."/>
            <person name="Falk J."/>
            <person name="Farina A."/>
            <person name="Faro S."/>
            <person name="Ferguson D."/>
            <person name="Fisher S."/>
            <person name="Foley C.D."/>
            <person name="Franke A."/>
            <person name="Friedrich D."/>
            <person name="Gadbois L."/>
            <person name="Gearin G."/>
            <person name="Gearin C.R."/>
            <person name="Giannoukos G."/>
            <person name="Goode T."/>
            <person name="Graham J."/>
            <person name="Grandbois E."/>
            <person name="Grewal S."/>
            <person name="Gyaltsen K."/>
            <person name="Hafez N."/>
            <person name="Hagos B."/>
            <person name="Hall J."/>
            <person name="Henson C."/>
            <person name="Hollinger A."/>
            <person name="Honan T."/>
            <person name="Huard M.D."/>
            <person name="Hughes L."/>
            <person name="Hurhula B."/>
            <person name="Husby M.E."/>
            <person name="Kamat A."/>
            <person name="Kanga B."/>
            <person name="Kashin S."/>
            <person name="Khazanovich D."/>
            <person name="Kisner P."/>
            <person name="Lance K."/>
            <person name="Lara M."/>
            <person name="Lee W."/>
            <person name="Lennon N."/>
            <person name="Letendre F."/>
            <person name="LeVine R."/>
            <person name="Lipovsky A."/>
            <person name="Liu X."/>
            <person name="Liu J."/>
            <person name="Liu S."/>
            <person name="Lokyitsang T."/>
            <person name="Lokyitsang Y."/>
            <person name="Lubonja R."/>
            <person name="Lui A."/>
            <person name="MacDonald P."/>
            <person name="Magnisalis V."/>
            <person name="Maru K."/>
            <person name="Matthews C."/>
            <person name="McCusker W."/>
            <person name="McDonough S."/>
            <person name="Mehta T."/>
            <person name="Meldrim J."/>
            <person name="Meneus L."/>
            <person name="Mihai O."/>
            <person name="Mihalev A."/>
            <person name="Mihova T."/>
            <person name="Mittelman R."/>
            <person name="Mlenga V."/>
            <person name="Montmayeur A."/>
            <person name="Mulrain L."/>
            <person name="Navidi A."/>
            <person name="Naylor J."/>
            <person name="Negash T."/>
            <person name="Nguyen T."/>
            <person name="Nguyen N."/>
            <person name="Nicol R."/>
            <person name="Norbu C."/>
            <person name="Norbu N."/>
            <person name="Novod N."/>
            <person name="O'Neill B."/>
            <person name="Osman S."/>
            <person name="Markiewicz E."/>
            <person name="Oyono O.L."/>
            <person name="Patti C."/>
            <person name="Phunkhang P."/>
            <person name="Pierre F."/>
            <person name="Priest M."/>
            <person name="Raghuraman S."/>
            <person name="Rege F."/>
            <person name="Reyes R."/>
            <person name="Rise C."/>
            <person name="Rogov P."/>
            <person name="Ross K."/>
            <person name="Ryan E."/>
            <person name="Settipalli S."/>
            <person name="Shea T."/>
            <person name="Sherpa N."/>
            <person name="Shi L."/>
            <person name="Shih D."/>
            <person name="Sparrow T."/>
            <person name="Spaulding J."/>
            <person name="Stalker J."/>
            <person name="Stange-Thomann N."/>
            <person name="Stavropoulos S."/>
            <person name="Stone C."/>
            <person name="Strader C."/>
            <person name="Tesfaye S."/>
            <person name="Thomson T."/>
            <person name="Thoulutsang Y."/>
            <person name="Thoulutsang D."/>
            <person name="Topham K."/>
            <person name="Topping I."/>
            <person name="Tsamla T."/>
            <person name="Vassiliev H."/>
            <person name="Vo A."/>
            <person name="Wangchuk T."/>
            <person name="Wangdi T."/>
            <person name="Weiand M."/>
            <person name="Wilkinson J."/>
            <person name="Wilson A."/>
            <person name="Yadav S."/>
            <person name="Young G."/>
            <person name="Yu Q."/>
            <person name="Zembek L."/>
            <person name="Zhong D."/>
            <person name="Zimmer A."/>
            <person name="Zwirko Z."/>
            <person name="Jaffe D.B."/>
            <person name="Alvarez P."/>
            <person name="Brockman W."/>
            <person name="Butler J."/>
            <person name="Chin C."/>
            <person name="Gnerre S."/>
            <person name="Grabherr M."/>
            <person name="Kleber M."/>
            <person name="Mauceli E."/>
            <person name="MacCallum I."/>
        </authorList>
    </citation>
    <scope>NUCLEOTIDE SEQUENCE [LARGE SCALE GENOMIC DNA]</scope>
    <source>
        <strain evidence="9 10">TSC#14021-0224.01</strain>
    </source>
</reference>
<dbReference type="PhylomeDB" id="B3P8S0"/>
<evidence type="ECO:0000256" key="5">
    <source>
        <dbReference type="ARBA" id="ARBA00023136"/>
    </source>
</evidence>
<dbReference type="GO" id="GO:0007635">
    <property type="term" value="P:chemosensory behavior"/>
    <property type="evidence" value="ECO:0007669"/>
    <property type="project" value="TreeGrafter"/>
</dbReference>
<protein>
    <recommendedName>
        <fullName evidence="8">Gustatory receptor</fullName>
    </recommendedName>
</protein>
<dbReference type="GO" id="GO:0030425">
    <property type="term" value="C:dendrite"/>
    <property type="evidence" value="ECO:0007669"/>
    <property type="project" value="TreeGrafter"/>
</dbReference>
<keyword evidence="7 8" id="KW-0807">Transducer</keyword>
<name>B3P8S0_DROER</name>
<dbReference type="GO" id="GO:0050909">
    <property type="term" value="P:sensory perception of taste"/>
    <property type="evidence" value="ECO:0007669"/>
    <property type="project" value="InterPro"/>
</dbReference>
<dbReference type="GO" id="GO:0031000">
    <property type="term" value="P:response to caffeine"/>
    <property type="evidence" value="ECO:0007669"/>
    <property type="project" value="EnsemblMetazoa"/>
</dbReference>
<dbReference type="OrthoDB" id="8018192at2759"/>
<dbReference type="PANTHER" id="PTHR21143:SF133">
    <property type="entry name" value="GUSTATORY AND PHEROMONE RECEPTOR 32A-RELATED"/>
    <property type="match status" value="1"/>
</dbReference>
<proteinExistence type="inferred from homology"/>
<evidence type="ECO:0000256" key="6">
    <source>
        <dbReference type="ARBA" id="ARBA00023170"/>
    </source>
</evidence>
<evidence type="ECO:0000256" key="3">
    <source>
        <dbReference type="ARBA" id="ARBA00022692"/>
    </source>
</evidence>
<evidence type="ECO:0000256" key="1">
    <source>
        <dbReference type="ARBA" id="ARBA00004651"/>
    </source>
</evidence>
<keyword evidence="2 8" id="KW-1003">Cell membrane</keyword>
<reference evidence="9 10" key="2">
    <citation type="journal article" date="2008" name="Bioinformatics">
        <title>Assembly reconciliation.</title>
        <authorList>
            <person name="Zimin A.V."/>
            <person name="Smith D.R."/>
            <person name="Sutton G."/>
            <person name="Yorke J.A."/>
        </authorList>
    </citation>
    <scope>NUCLEOTIDE SEQUENCE [LARGE SCALE GENOMIC DNA]</scope>
    <source>
        <strain evidence="9 10">TSC#14021-0224.01</strain>
    </source>
</reference>
<dbReference type="GO" id="GO:0008049">
    <property type="term" value="P:male courtship behavior"/>
    <property type="evidence" value="ECO:0007669"/>
    <property type="project" value="TreeGrafter"/>
</dbReference>
<evidence type="ECO:0000256" key="4">
    <source>
        <dbReference type="ARBA" id="ARBA00022989"/>
    </source>
</evidence>
<evidence type="ECO:0000256" key="8">
    <source>
        <dbReference type="RuleBase" id="RU363108"/>
    </source>
</evidence>
<dbReference type="HOGENOM" id="CLU_614325_0_0_1"/>
<dbReference type="eggNOG" id="ENOG502T83R">
    <property type="taxonomic scope" value="Eukaryota"/>
</dbReference>
<keyword evidence="3 8" id="KW-0812">Transmembrane</keyword>
<feature type="transmembrane region" description="Helical" evidence="8">
    <location>
        <begin position="252"/>
        <end position="274"/>
    </location>
</feature>
<dbReference type="Proteomes" id="UP000008711">
    <property type="component" value="Unassembled WGS sequence"/>
</dbReference>
<evidence type="ECO:0000313" key="9">
    <source>
        <dbReference type="EMBL" id="EDV54234.1"/>
    </source>
</evidence>
<feature type="transmembrane region" description="Helical" evidence="8">
    <location>
        <begin position="372"/>
        <end position="395"/>
    </location>
</feature>
<organism evidence="9 10">
    <name type="scientific">Drosophila erecta</name>
    <name type="common">Fruit fly</name>
    <dbReference type="NCBI Taxonomy" id="7220"/>
    <lineage>
        <taxon>Eukaryota</taxon>
        <taxon>Metazoa</taxon>
        <taxon>Ecdysozoa</taxon>
        <taxon>Arthropoda</taxon>
        <taxon>Hexapoda</taxon>
        <taxon>Insecta</taxon>
        <taxon>Pterygota</taxon>
        <taxon>Neoptera</taxon>
        <taxon>Endopterygota</taxon>
        <taxon>Diptera</taxon>
        <taxon>Brachycera</taxon>
        <taxon>Muscomorpha</taxon>
        <taxon>Ephydroidea</taxon>
        <taxon>Drosophilidae</taxon>
        <taxon>Drosophila</taxon>
        <taxon>Sophophora</taxon>
    </lineage>
</organism>
<comment type="subcellular location">
    <subcellularLocation>
        <location evidence="1 8">Cell membrane</location>
        <topology evidence="1 8">Multi-pass membrane protein</topology>
    </subcellularLocation>
</comment>
<feature type="transmembrane region" description="Helical" evidence="8">
    <location>
        <begin position="341"/>
        <end position="360"/>
    </location>
</feature>
<keyword evidence="4 8" id="KW-1133">Transmembrane helix</keyword>
<dbReference type="AlphaFoldDB" id="B3P8S0"/>
<dbReference type="EMBL" id="CH954182">
    <property type="protein sequence ID" value="EDV54234.1"/>
    <property type="molecule type" value="Genomic_DNA"/>
</dbReference>
<feature type="transmembrane region" description="Helical" evidence="8">
    <location>
        <begin position="151"/>
        <end position="173"/>
    </location>
</feature>
<dbReference type="InterPro" id="IPR013604">
    <property type="entry name" value="7TM_chemorcpt"/>
</dbReference>
<dbReference type="GO" id="GO:0043025">
    <property type="term" value="C:neuronal cell body"/>
    <property type="evidence" value="ECO:0007669"/>
    <property type="project" value="TreeGrafter"/>
</dbReference>
<dbReference type="PANTHER" id="PTHR21143">
    <property type="entry name" value="INVERTEBRATE GUSTATORY RECEPTOR"/>
    <property type="match status" value="1"/>
</dbReference>
<feature type="transmembrane region" description="Helical" evidence="8">
    <location>
        <begin position="122"/>
        <end position="139"/>
    </location>
</feature>
<dbReference type="OMA" id="QRWDKSV"/>
<dbReference type="Pfam" id="PF08395">
    <property type="entry name" value="7tm_7"/>
    <property type="match status" value="1"/>
</dbReference>
<accession>B3P8S0</accession>
<feature type="transmembrane region" description="Helical" evidence="8">
    <location>
        <begin position="209"/>
        <end position="232"/>
    </location>
</feature>
<dbReference type="GO" id="GO:0007165">
    <property type="term" value="P:signal transduction"/>
    <property type="evidence" value="ECO:0007669"/>
    <property type="project" value="UniProtKB-KW"/>
</dbReference>
<dbReference type="KEGG" id="der:6554392"/>
<dbReference type="GO" id="GO:0005886">
    <property type="term" value="C:plasma membrane"/>
    <property type="evidence" value="ECO:0007669"/>
    <property type="project" value="UniProtKB-SubCell"/>
</dbReference>
<keyword evidence="5 8" id="KW-0472">Membrane</keyword>
<comment type="similarity">
    <text evidence="8">Belongs to the insect chemoreceptor superfamily. Gustatory receptor (GR) family.</text>
</comment>
<sequence>MFQVLGDQRAEFFGANQSARHSAERECQLPISTHSINKINSRSDSSSSLSQSPGRQDMSLARLHFSSSSIMAGKGVESWSRLLLLWLYRVARGLLVLSSSLDRDKLQLKAPKQGSRNRFLNVLWRCIVVLTYVGVWPMFTSSVIGKRLESYADVFALAQSISLFILAVISFVIQATSEHRFREVLNRYLLLYQRICLTTRLRHLFPTKFVVFFLLKLFFTLCGCFHELIPLFEATYFDDIGERVAFAFSTYMWLGTLCVLDACFLGFLMSGILYEHMADNITAMLKRMEPIESQEEGYRMSRYRRMQLLCDFADELDECAAIYSELYQVTNSFRCILQWQILFYVYLNFINICLMLYQYILHLLNDDEVAFLSIVMAFVKLANLVLLIMCADYTVRQSEMPKHLPLDIVCSDLDERWDKSVETFLCQLQTQRLEIKVLGFFHLNNEFILLILSAIISYLFILIQFGITGGFEASEDIKNRFD</sequence>
<keyword evidence="6 8" id="KW-0675">Receptor</keyword>
<comment type="function">
    <text evidence="8">Gustatory receptor which mediates acceptance or avoidance behavior, depending on its substrates.</text>
</comment>
<evidence type="ECO:0000256" key="2">
    <source>
        <dbReference type="ARBA" id="ARBA00022475"/>
    </source>
</evidence>
<gene>
    <name evidence="9" type="primary">Dere\GG11083</name>
    <name evidence="9" type="ORF">Dere_GG11083</name>
</gene>